<reference evidence="4 5" key="1">
    <citation type="submission" date="2019-12" db="EMBL/GenBank/DDBJ databases">
        <authorList>
            <person name="Dong K."/>
        </authorList>
    </citation>
    <scope>NUCLEOTIDE SEQUENCE [LARGE SCALE GENOMIC DNA]</scope>
    <source>
        <strain evidence="4 5">JCM 31225</strain>
    </source>
</reference>
<dbReference type="Pfam" id="PF16344">
    <property type="entry name" value="FecR_C"/>
    <property type="match status" value="1"/>
</dbReference>
<dbReference type="InterPro" id="IPR006860">
    <property type="entry name" value="FecR"/>
</dbReference>
<dbReference type="GO" id="GO:0016989">
    <property type="term" value="F:sigma factor antagonist activity"/>
    <property type="evidence" value="ECO:0007669"/>
    <property type="project" value="TreeGrafter"/>
</dbReference>
<feature type="transmembrane region" description="Helical" evidence="1">
    <location>
        <begin position="87"/>
        <end position="106"/>
    </location>
</feature>
<keyword evidence="1" id="KW-1133">Transmembrane helix</keyword>
<organism evidence="4 5">
    <name type="scientific">Sphingobacterium humi</name>
    <dbReference type="NCBI Taxonomy" id="1796905"/>
    <lineage>
        <taxon>Bacteria</taxon>
        <taxon>Pseudomonadati</taxon>
        <taxon>Bacteroidota</taxon>
        <taxon>Sphingobacteriia</taxon>
        <taxon>Sphingobacteriales</taxon>
        <taxon>Sphingobacteriaceae</taxon>
        <taxon>Sphingobacterium</taxon>
    </lineage>
</organism>
<proteinExistence type="predicted"/>
<keyword evidence="1" id="KW-0472">Membrane</keyword>
<evidence type="ECO:0000259" key="2">
    <source>
        <dbReference type="Pfam" id="PF04773"/>
    </source>
</evidence>
<dbReference type="EMBL" id="WSQA01000013">
    <property type="protein sequence ID" value="MVZ63412.1"/>
    <property type="molecule type" value="Genomic_DNA"/>
</dbReference>
<dbReference type="Gene3D" id="2.60.120.1440">
    <property type="match status" value="1"/>
</dbReference>
<dbReference type="OrthoDB" id="695864at2"/>
<dbReference type="Pfam" id="PF04773">
    <property type="entry name" value="FecR"/>
    <property type="match status" value="1"/>
</dbReference>
<dbReference type="AlphaFoldDB" id="A0A6N8L6P6"/>
<keyword evidence="5" id="KW-1185">Reference proteome</keyword>
<protein>
    <submittedName>
        <fullName evidence="4">DUF4974 domain-containing protein</fullName>
    </submittedName>
</protein>
<evidence type="ECO:0000259" key="3">
    <source>
        <dbReference type="Pfam" id="PF16344"/>
    </source>
</evidence>
<dbReference type="Gene3D" id="3.55.50.30">
    <property type="match status" value="1"/>
</dbReference>
<dbReference type="InterPro" id="IPR032508">
    <property type="entry name" value="FecR_C"/>
</dbReference>
<feature type="domain" description="FecR protein" evidence="2">
    <location>
        <begin position="188"/>
        <end position="280"/>
    </location>
</feature>
<dbReference type="InterPro" id="IPR012373">
    <property type="entry name" value="Ferrdict_sens_TM"/>
</dbReference>
<gene>
    <name evidence="4" type="ORF">GQF63_15400</name>
</gene>
<dbReference type="RefSeq" id="WP_160370132.1">
    <property type="nucleotide sequence ID" value="NZ_WSQA01000013.1"/>
</dbReference>
<sequence length="391" mass="44509">MNNQRLLNLFDQYLSNQLSRKELEEFLRMLDECEDAEFNRMVDQHLDRAELRSQLAPQFNKGGILHHILNEIEDQEITSQRIKRLALYKWLGFAAASLLLIAGGYYHSMKHSAESAVSGKILTNDIELMEDGVPVIQRTDGKEFHLAQQSENSMLEEGITVAIDAKGNKLFKISTPTTALGESRTFISPKGSSLQLELEDGTHVWLNSGAAVTYPALFAANEREIAITGEVFLEVEPDKNRPFIVRTNQTRIKVLGTKFNVSSERQADKVVTTLVEGKVEVQVAGQSKVLNPGFKSTSTDQNQEIAIEKADIKTILAWKEGYFRFQEDRIETVIAKIREWYDIEQVSYLRKADDKFSGMIRRTKSLNELLRQMEKISSFKFKIQDGRVLIM</sequence>
<feature type="domain" description="Protein FecR C-terminal" evidence="3">
    <location>
        <begin position="322"/>
        <end position="390"/>
    </location>
</feature>
<evidence type="ECO:0000313" key="4">
    <source>
        <dbReference type="EMBL" id="MVZ63412.1"/>
    </source>
</evidence>
<dbReference type="PANTHER" id="PTHR30273">
    <property type="entry name" value="PERIPLASMIC SIGNAL SENSOR AND SIGMA FACTOR ACTIVATOR FECR-RELATED"/>
    <property type="match status" value="1"/>
</dbReference>
<accession>A0A6N8L6P6</accession>
<dbReference type="PANTHER" id="PTHR30273:SF2">
    <property type="entry name" value="PROTEIN FECR"/>
    <property type="match status" value="1"/>
</dbReference>
<evidence type="ECO:0000256" key="1">
    <source>
        <dbReference type="SAM" id="Phobius"/>
    </source>
</evidence>
<comment type="caution">
    <text evidence="4">The sequence shown here is derived from an EMBL/GenBank/DDBJ whole genome shotgun (WGS) entry which is preliminary data.</text>
</comment>
<name>A0A6N8L6P6_9SPHI</name>
<evidence type="ECO:0000313" key="5">
    <source>
        <dbReference type="Proteomes" id="UP000435036"/>
    </source>
</evidence>
<keyword evidence="1" id="KW-0812">Transmembrane</keyword>
<dbReference type="Proteomes" id="UP000435036">
    <property type="component" value="Unassembled WGS sequence"/>
</dbReference>